<name>A0A6J6Z503_9ZZZZ</name>
<evidence type="ECO:0000256" key="2">
    <source>
        <dbReference type="ARBA" id="ARBA00022729"/>
    </source>
</evidence>
<keyword evidence="2" id="KW-0732">Signal</keyword>
<keyword evidence="6" id="KW-0472">Membrane</keyword>
<feature type="transmembrane region" description="Helical" evidence="6">
    <location>
        <begin position="7"/>
        <end position="25"/>
    </location>
</feature>
<evidence type="ECO:0000259" key="7">
    <source>
        <dbReference type="Pfam" id="PF13462"/>
    </source>
</evidence>
<evidence type="ECO:0000313" key="8">
    <source>
        <dbReference type="EMBL" id="CAB4816539.1"/>
    </source>
</evidence>
<evidence type="ECO:0000256" key="6">
    <source>
        <dbReference type="SAM" id="Phobius"/>
    </source>
</evidence>
<keyword evidence="5" id="KW-0676">Redox-active center</keyword>
<feature type="domain" description="Thioredoxin-like fold" evidence="7">
    <location>
        <begin position="55"/>
        <end position="220"/>
    </location>
</feature>
<comment type="similarity">
    <text evidence="1">Belongs to the thioredoxin family. DsbA subfamily.</text>
</comment>
<dbReference type="AlphaFoldDB" id="A0A6J6Z503"/>
<protein>
    <submittedName>
        <fullName evidence="8">Unannotated protein</fullName>
    </submittedName>
</protein>
<evidence type="ECO:0000256" key="3">
    <source>
        <dbReference type="ARBA" id="ARBA00023002"/>
    </source>
</evidence>
<dbReference type="GO" id="GO:0016491">
    <property type="term" value="F:oxidoreductase activity"/>
    <property type="evidence" value="ECO:0007669"/>
    <property type="project" value="UniProtKB-KW"/>
</dbReference>
<evidence type="ECO:0000256" key="4">
    <source>
        <dbReference type="ARBA" id="ARBA00023157"/>
    </source>
</evidence>
<keyword evidence="3" id="KW-0560">Oxidoreductase</keyword>
<keyword evidence="6" id="KW-1133">Transmembrane helix</keyword>
<reference evidence="8" key="1">
    <citation type="submission" date="2020-05" db="EMBL/GenBank/DDBJ databases">
        <authorList>
            <person name="Chiriac C."/>
            <person name="Salcher M."/>
            <person name="Ghai R."/>
            <person name="Kavagutti S V."/>
        </authorList>
    </citation>
    <scope>NUCLEOTIDE SEQUENCE</scope>
</reference>
<keyword evidence="6" id="KW-0812">Transmembrane</keyword>
<proteinExistence type="inferred from homology"/>
<organism evidence="8">
    <name type="scientific">freshwater metagenome</name>
    <dbReference type="NCBI Taxonomy" id="449393"/>
    <lineage>
        <taxon>unclassified sequences</taxon>
        <taxon>metagenomes</taxon>
        <taxon>ecological metagenomes</taxon>
    </lineage>
</organism>
<sequence>MQMIRRAVLMGLVVGVVGVVVLFLSNPFDSTPTPSMDGNFSPVDPTLIPADGLATNHGLGAVDAPVVLTVWTDYQCPICGAWANGSEPALYERYVTEGKLRIEHRHYSFLGEESFAAAVGAECAANQNLFWDFHSRVFANQSGENQGAFSVERLRKIAEAAGVDLPAWDSCITDPAVRAGIEADAAEAKALGITGTPTLILGDWIDSGIPKPEDLYARIDAALGK</sequence>
<keyword evidence="4" id="KW-1015">Disulfide bond</keyword>
<dbReference type="Gene3D" id="3.40.30.10">
    <property type="entry name" value="Glutaredoxin"/>
    <property type="match status" value="1"/>
</dbReference>
<dbReference type="SUPFAM" id="SSF52833">
    <property type="entry name" value="Thioredoxin-like"/>
    <property type="match status" value="1"/>
</dbReference>
<evidence type="ECO:0000256" key="5">
    <source>
        <dbReference type="ARBA" id="ARBA00023284"/>
    </source>
</evidence>
<dbReference type="InterPro" id="IPR036249">
    <property type="entry name" value="Thioredoxin-like_sf"/>
</dbReference>
<dbReference type="PANTHER" id="PTHR13887">
    <property type="entry name" value="GLUTATHIONE S-TRANSFERASE KAPPA"/>
    <property type="match status" value="1"/>
</dbReference>
<evidence type="ECO:0000256" key="1">
    <source>
        <dbReference type="ARBA" id="ARBA00005791"/>
    </source>
</evidence>
<dbReference type="EMBL" id="CAFAAL010000187">
    <property type="protein sequence ID" value="CAB4816539.1"/>
    <property type="molecule type" value="Genomic_DNA"/>
</dbReference>
<gene>
    <name evidence="8" type="ORF">UFOPK3004_01586</name>
</gene>
<accession>A0A6J6Z503</accession>
<dbReference type="InterPro" id="IPR012336">
    <property type="entry name" value="Thioredoxin-like_fold"/>
</dbReference>
<dbReference type="Pfam" id="PF13462">
    <property type="entry name" value="Thioredoxin_4"/>
    <property type="match status" value="1"/>
</dbReference>
<dbReference type="PANTHER" id="PTHR13887:SF14">
    <property type="entry name" value="DISULFIDE BOND FORMATION PROTEIN D"/>
    <property type="match status" value="1"/>
</dbReference>